<dbReference type="GO" id="GO:0003677">
    <property type="term" value="F:DNA binding"/>
    <property type="evidence" value="ECO:0007669"/>
    <property type="project" value="InterPro"/>
</dbReference>
<dbReference type="InterPro" id="IPR003180">
    <property type="entry name" value="MPG"/>
</dbReference>
<comment type="catalytic activity">
    <reaction evidence="1">
        <text>Hydrolysis of alkylated DNA, releasing 3-methyladenine, 3-methylguanine, 7-methylguanine and 7-methyladenine.</text>
        <dbReference type="EC" id="3.2.2.21"/>
    </reaction>
</comment>
<evidence type="ECO:0000256" key="9">
    <source>
        <dbReference type="ARBA" id="ARBA00066187"/>
    </source>
</evidence>
<dbReference type="GO" id="GO:0006284">
    <property type="term" value="P:base-excision repair"/>
    <property type="evidence" value="ECO:0007669"/>
    <property type="project" value="InterPro"/>
</dbReference>
<evidence type="ECO:0000256" key="7">
    <source>
        <dbReference type="ARBA" id="ARBA00023204"/>
    </source>
</evidence>
<keyword evidence="6" id="KW-0378">Hydrolase</keyword>
<keyword evidence="5" id="KW-0227">DNA damage</keyword>
<dbReference type="NCBIfam" id="TIGR00567">
    <property type="entry name" value="3mg"/>
    <property type="match status" value="1"/>
</dbReference>
<dbReference type="Gene3D" id="3.10.300.10">
    <property type="entry name" value="Methylpurine-DNA glycosylase (MPG)"/>
    <property type="match status" value="1"/>
</dbReference>
<keyword evidence="7" id="KW-0234">DNA repair</keyword>
<evidence type="ECO:0000256" key="3">
    <source>
        <dbReference type="ARBA" id="ARBA00009232"/>
    </source>
</evidence>
<evidence type="ECO:0000256" key="2">
    <source>
        <dbReference type="ARBA" id="ARBA00002421"/>
    </source>
</evidence>
<dbReference type="PANTHER" id="PTHR10429:SF0">
    <property type="entry name" value="DNA-3-METHYLADENINE GLYCOSYLASE"/>
    <property type="match status" value="1"/>
</dbReference>
<dbReference type="CDD" id="cd00540">
    <property type="entry name" value="AAG"/>
    <property type="match status" value="1"/>
</dbReference>
<dbReference type="GO" id="GO:0003905">
    <property type="term" value="F:alkylbase DNA N-glycosylase activity"/>
    <property type="evidence" value="ECO:0007669"/>
    <property type="project" value="UniProtKB-EC"/>
</dbReference>
<dbReference type="SUPFAM" id="SSF50486">
    <property type="entry name" value="FMT C-terminal domain-like"/>
    <property type="match status" value="1"/>
</dbReference>
<organism evidence="14">
    <name type="scientific">Menopon gallinae</name>
    <name type="common">poultry shaft louse</name>
    <dbReference type="NCBI Taxonomy" id="328185"/>
    <lineage>
        <taxon>Eukaryota</taxon>
        <taxon>Metazoa</taxon>
        <taxon>Ecdysozoa</taxon>
        <taxon>Arthropoda</taxon>
        <taxon>Hexapoda</taxon>
        <taxon>Insecta</taxon>
        <taxon>Pterygota</taxon>
        <taxon>Neoptera</taxon>
        <taxon>Paraneoptera</taxon>
        <taxon>Psocodea</taxon>
        <taxon>Troctomorpha</taxon>
        <taxon>Phthiraptera</taxon>
        <taxon>Amblycera</taxon>
        <taxon>Menoponidae</taxon>
        <taxon>Menopon</taxon>
    </lineage>
</organism>
<dbReference type="AlphaFoldDB" id="A0AAW2H7V6"/>
<comment type="similarity">
    <text evidence="3">Belongs to the DNA glycosylase MPG family.</text>
</comment>
<dbReference type="InterPro" id="IPR036995">
    <property type="entry name" value="MPG_sf"/>
</dbReference>
<evidence type="ECO:0000256" key="5">
    <source>
        <dbReference type="ARBA" id="ARBA00022763"/>
    </source>
</evidence>
<protein>
    <recommendedName>
        <fullName evidence="10">DNA-3-methyladenine glycosylase</fullName>
        <ecNumber evidence="4">3.2.2.21</ecNumber>
    </recommendedName>
    <alternativeName>
        <fullName evidence="11">3-alkyladenine DNA glycosylase</fullName>
    </alternativeName>
    <alternativeName>
        <fullName evidence="8">3-methyladenine DNA glycosidase</fullName>
    </alternativeName>
    <alternativeName>
        <fullName evidence="13">ADPG</fullName>
    </alternativeName>
    <alternativeName>
        <fullName evidence="12">N-methylpurine-DNA glycosylase</fullName>
    </alternativeName>
</protein>
<comment type="function">
    <text evidence="2">Hydrolysis of the deoxyribose N-glycosidic bond to excise 3-methyladenine, and 7-methylguanine from the damaged DNA polymer formed by alkylation lesions.</text>
</comment>
<proteinExistence type="inferred from homology"/>
<dbReference type="InterPro" id="IPR011034">
    <property type="entry name" value="Formyl_transferase-like_C_sf"/>
</dbReference>
<dbReference type="EC" id="3.2.2.21" evidence="4"/>
<accession>A0AAW2H7V6</accession>
<dbReference type="EMBL" id="JARGDH010000006">
    <property type="protein sequence ID" value="KAL0265737.1"/>
    <property type="molecule type" value="Genomic_DNA"/>
</dbReference>
<evidence type="ECO:0000256" key="8">
    <source>
        <dbReference type="ARBA" id="ARBA00033426"/>
    </source>
</evidence>
<dbReference type="Pfam" id="PF02245">
    <property type="entry name" value="Pur_DNA_glyco"/>
    <property type="match status" value="1"/>
</dbReference>
<evidence type="ECO:0000256" key="6">
    <source>
        <dbReference type="ARBA" id="ARBA00022801"/>
    </source>
</evidence>
<evidence type="ECO:0000256" key="1">
    <source>
        <dbReference type="ARBA" id="ARBA00000086"/>
    </source>
</evidence>
<dbReference type="PANTHER" id="PTHR10429">
    <property type="entry name" value="DNA-3-METHYLADENINE GLYCOSYLASE"/>
    <property type="match status" value="1"/>
</dbReference>
<sequence length="181" mass="19265">MLVRASGSSVQTVRIVETEAYPGGDDRASHSYASRRTARNAAMYMQPGTAYVYCVYGGQQCMNVSSRGEGAAVLVRAAEPVHGVDVMVQRRCSGGARASIATRGVCNGPSKLCQALAITKEAFDRVDTVTSSELFFATDGHTVDAADVVVRGRVGVGGYGEYWGSLPMRFYVRGSAHVSVR</sequence>
<dbReference type="HAMAP" id="MF_00527">
    <property type="entry name" value="3MGH"/>
    <property type="match status" value="1"/>
</dbReference>
<comment type="subunit">
    <text evidence="9">Binds MBD1. Binds SSBP1.</text>
</comment>
<reference evidence="14" key="1">
    <citation type="journal article" date="2024" name="Gigascience">
        <title>Chromosome-level genome of the poultry shaft louse Menopon gallinae provides insight into the host-switching and adaptive evolution of parasitic lice.</title>
        <authorList>
            <person name="Xu Y."/>
            <person name="Ma L."/>
            <person name="Liu S."/>
            <person name="Liang Y."/>
            <person name="Liu Q."/>
            <person name="He Z."/>
            <person name="Tian L."/>
            <person name="Duan Y."/>
            <person name="Cai W."/>
            <person name="Li H."/>
            <person name="Song F."/>
        </authorList>
    </citation>
    <scope>NUCLEOTIDE SEQUENCE</scope>
    <source>
        <strain evidence="14">Cailab_2023a</strain>
    </source>
</reference>
<evidence type="ECO:0000256" key="12">
    <source>
        <dbReference type="ARBA" id="ARBA00078171"/>
    </source>
</evidence>
<evidence type="ECO:0000256" key="11">
    <source>
        <dbReference type="ARBA" id="ARBA00076879"/>
    </source>
</evidence>
<evidence type="ECO:0000313" key="14">
    <source>
        <dbReference type="EMBL" id="KAL0265737.1"/>
    </source>
</evidence>
<gene>
    <name evidence="14" type="ORF">PYX00_011452</name>
</gene>
<comment type="caution">
    <text evidence="14">The sequence shown here is derived from an EMBL/GenBank/DDBJ whole genome shotgun (WGS) entry which is preliminary data.</text>
</comment>
<evidence type="ECO:0000256" key="10">
    <source>
        <dbReference type="ARBA" id="ARBA00068926"/>
    </source>
</evidence>
<name>A0AAW2H7V6_9NEOP</name>
<dbReference type="FunFam" id="3.10.300.10:FF:000001">
    <property type="entry name" value="Putative 3-methyladenine DNA glycosylase"/>
    <property type="match status" value="1"/>
</dbReference>
<evidence type="ECO:0000256" key="4">
    <source>
        <dbReference type="ARBA" id="ARBA00012000"/>
    </source>
</evidence>
<evidence type="ECO:0000256" key="13">
    <source>
        <dbReference type="ARBA" id="ARBA00082988"/>
    </source>
</evidence>